<evidence type="ECO:0000313" key="3">
    <source>
        <dbReference type="Proteomes" id="UP000772812"/>
    </source>
</evidence>
<keyword evidence="1" id="KW-0472">Membrane</keyword>
<evidence type="ECO:0000256" key="1">
    <source>
        <dbReference type="SAM" id="Phobius"/>
    </source>
</evidence>
<gene>
    <name evidence="2" type="ORF">GWK41_02245</name>
</gene>
<feature type="transmembrane region" description="Helical" evidence="1">
    <location>
        <begin position="141"/>
        <end position="165"/>
    </location>
</feature>
<organism evidence="2 3">
    <name type="scientific">Persephonella atlantica</name>
    <dbReference type="NCBI Taxonomy" id="2699429"/>
    <lineage>
        <taxon>Bacteria</taxon>
        <taxon>Pseudomonadati</taxon>
        <taxon>Aquificota</taxon>
        <taxon>Aquificia</taxon>
        <taxon>Aquificales</taxon>
        <taxon>Hydrogenothermaceae</taxon>
        <taxon>Persephonella</taxon>
    </lineage>
</organism>
<sequence length="173" mass="20594">MKKFFLIFFFIIIFGCSFEEREKAEAVGRLTYYLYKIETGEYYSKITEKYPDLQIGLIYYDPIDDTYKAVDPRRGFEKLGYSGTFNREIYYYVMYKLTEDALKDEHRYVEKELLKALKTFEEYLREAKETEKKDRELIQMVITYGPIGIIIFSLLVGSGIAYLLFSIARKHLS</sequence>
<reference evidence="2 3" key="1">
    <citation type="journal article" date="2021" name="Syst. Appl. Microbiol.">
        <title>Persephonella atlantica sp. nov.: How to adapt to physico-chemical gradients in high temperature hydrothermal habitats.</title>
        <authorList>
            <person name="Francois D.X."/>
            <person name="Godfroy A."/>
            <person name="Mathien C."/>
            <person name="Aube J."/>
            <person name="Cathalot C."/>
            <person name="Lesongeur F."/>
            <person name="L'Haridon S."/>
            <person name="Philippon X."/>
            <person name="Roussel E.G."/>
        </authorList>
    </citation>
    <scope>NUCLEOTIDE SEQUENCE [LARGE SCALE GENOMIC DNA]</scope>
    <source>
        <strain evidence="2 3">MO1340</strain>
    </source>
</reference>
<dbReference type="PROSITE" id="PS51257">
    <property type="entry name" value="PROKAR_LIPOPROTEIN"/>
    <property type="match status" value="1"/>
</dbReference>
<protein>
    <recommendedName>
        <fullName evidence="4">Lipoprotein</fullName>
    </recommendedName>
</protein>
<dbReference type="EMBL" id="JAACYA010000001">
    <property type="protein sequence ID" value="MBK3331887.1"/>
    <property type="molecule type" value="Genomic_DNA"/>
</dbReference>
<evidence type="ECO:0008006" key="4">
    <source>
        <dbReference type="Google" id="ProtNLM"/>
    </source>
</evidence>
<dbReference type="RefSeq" id="WP_200673288.1">
    <property type="nucleotide sequence ID" value="NZ_JAACYA010000001.1"/>
</dbReference>
<keyword evidence="3" id="KW-1185">Reference proteome</keyword>
<comment type="caution">
    <text evidence="2">The sequence shown here is derived from an EMBL/GenBank/DDBJ whole genome shotgun (WGS) entry which is preliminary data.</text>
</comment>
<name>A0ABS1GGK5_9AQUI</name>
<keyword evidence="1" id="KW-1133">Transmembrane helix</keyword>
<keyword evidence="1" id="KW-0812">Transmembrane</keyword>
<evidence type="ECO:0000313" key="2">
    <source>
        <dbReference type="EMBL" id="MBK3331887.1"/>
    </source>
</evidence>
<accession>A0ABS1GGK5</accession>
<proteinExistence type="predicted"/>
<dbReference type="Proteomes" id="UP000772812">
    <property type="component" value="Unassembled WGS sequence"/>
</dbReference>